<dbReference type="Pfam" id="PF03724">
    <property type="entry name" value="META"/>
    <property type="match status" value="1"/>
</dbReference>
<dbReference type="InterPro" id="IPR005184">
    <property type="entry name" value="DUF306_Meta_HslJ"/>
</dbReference>
<dbReference type="RefSeq" id="WP_311483549.1">
    <property type="nucleotide sequence ID" value="NZ_JAVRHP010000014.1"/>
</dbReference>
<dbReference type="PANTHER" id="PTHR35535:SF1">
    <property type="entry name" value="HEAT SHOCK PROTEIN HSLJ"/>
    <property type="match status" value="1"/>
</dbReference>
<dbReference type="EMBL" id="JAVRHP010000014">
    <property type="protein sequence ID" value="MDT0649386.1"/>
    <property type="molecule type" value="Genomic_DNA"/>
</dbReference>
<dbReference type="PANTHER" id="PTHR35535">
    <property type="entry name" value="HEAT SHOCK PROTEIN HSLJ"/>
    <property type="match status" value="1"/>
</dbReference>
<dbReference type="Gene3D" id="2.40.128.270">
    <property type="match status" value="1"/>
</dbReference>
<evidence type="ECO:0000259" key="1">
    <source>
        <dbReference type="Pfam" id="PF03724"/>
    </source>
</evidence>
<name>A0ABU3CSP6_9FLAO</name>
<keyword evidence="3" id="KW-1185">Reference proteome</keyword>
<evidence type="ECO:0000313" key="2">
    <source>
        <dbReference type="EMBL" id="MDT0649386.1"/>
    </source>
</evidence>
<accession>A0ABU3CSP6</accession>
<dbReference type="PROSITE" id="PS51257">
    <property type="entry name" value="PROKAR_LIPOPROTEIN"/>
    <property type="match status" value="1"/>
</dbReference>
<gene>
    <name evidence="2" type="ORF">RM529_04480</name>
</gene>
<organism evidence="2 3">
    <name type="scientific">Autumnicola edwardsiae</name>
    <dbReference type="NCBI Taxonomy" id="3075594"/>
    <lineage>
        <taxon>Bacteria</taxon>
        <taxon>Pseudomonadati</taxon>
        <taxon>Bacteroidota</taxon>
        <taxon>Flavobacteriia</taxon>
        <taxon>Flavobacteriales</taxon>
        <taxon>Flavobacteriaceae</taxon>
        <taxon>Autumnicola</taxon>
    </lineage>
</organism>
<proteinExistence type="predicted"/>
<dbReference type="InterPro" id="IPR053147">
    <property type="entry name" value="Hsp_HslJ-like"/>
</dbReference>
<dbReference type="InterPro" id="IPR038670">
    <property type="entry name" value="HslJ-like_sf"/>
</dbReference>
<feature type="domain" description="DUF306" evidence="1">
    <location>
        <begin position="33"/>
        <end position="135"/>
    </location>
</feature>
<evidence type="ECO:0000313" key="3">
    <source>
        <dbReference type="Proteomes" id="UP001248819"/>
    </source>
</evidence>
<comment type="caution">
    <text evidence="2">The sequence shown here is derived from an EMBL/GenBank/DDBJ whole genome shotgun (WGS) entry which is preliminary data.</text>
</comment>
<dbReference type="Proteomes" id="UP001248819">
    <property type="component" value="Unassembled WGS sequence"/>
</dbReference>
<protein>
    <submittedName>
        <fullName evidence="2">META domain-containing protein</fullName>
    </submittedName>
</protein>
<sequence>MKKVVFIISAFLMISCGNSEKEISEDPAALNAIDSEYKLLEIEGQDVSSEGFNLQFNGEEQRLSGKLGCNNFVATYKIQDSVIKFNPPLGTKMYCEGKMEYEDDFGKILPKIRNVKIEDNNLTLLSGDNEELLSLKKTDEK</sequence>
<reference evidence="2 3" key="1">
    <citation type="submission" date="2023-09" db="EMBL/GenBank/DDBJ databases">
        <authorList>
            <person name="Rey-Velasco X."/>
        </authorList>
    </citation>
    <scope>NUCLEOTIDE SEQUENCE [LARGE SCALE GENOMIC DNA]</scope>
    <source>
        <strain evidence="2 3">F297</strain>
    </source>
</reference>